<sequence length="414" mass="47064">MACGNKSIDVPHKREVPSGLRVGYAVRVQLYVQEDACSFHINLNADPCGETIALHFNPRQSEQTVVLNTKDGCWKEPETVPGCFQFQPGQYFEIVFIASDGCFDIYVNGSFYTSYKYRIAVEKVRYLEINGGIILLSVEINEPLQKDFTKKLPCNLRPGDIIRVKGFFYQSAKGFLINLLLGNCSKDIALAFNPRRDENTVVLNSQKNGCWGKEERLPLPCQLKQKTFFEVEISFTTCNVFKIYINGQWFANFTARGDVTDISSVQVKEDAYFYDVNLLTKVDKPFVDTLPLTIGSWVSVNGVVEKCASRFEINLQAGDSPNYGCDIVFHFNPRFTEGCTYRNSVLCGSWGVEEHSEPGFPFKKEERFEIIFLVLCGGYKVFVNGKYYLDYVHRVDPCRVNHVMLTGDADFFKP</sequence>
<feature type="domain" description="Galectin" evidence="3">
    <location>
        <begin position="12"/>
        <end position="141"/>
    </location>
</feature>
<evidence type="ECO:0000313" key="4">
    <source>
        <dbReference type="EMBL" id="CAG5115697.1"/>
    </source>
</evidence>
<dbReference type="OrthoDB" id="6053087at2759"/>
<dbReference type="SMART" id="SM00908">
    <property type="entry name" value="Gal-bind_lectin"/>
    <property type="match status" value="3"/>
</dbReference>
<dbReference type="SMART" id="SM00276">
    <property type="entry name" value="GLECT"/>
    <property type="match status" value="3"/>
</dbReference>
<organism evidence="4 5">
    <name type="scientific">Candidula unifasciata</name>
    <dbReference type="NCBI Taxonomy" id="100452"/>
    <lineage>
        <taxon>Eukaryota</taxon>
        <taxon>Metazoa</taxon>
        <taxon>Spiralia</taxon>
        <taxon>Lophotrochozoa</taxon>
        <taxon>Mollusca</taxon>
        <taxon>Gastropoda</taxon>
        <taxon>Heterobranchia</taxon>
        <taxon>Euthyneura</taxon>
        <taxon>Panpulmonata</taxon>
        <taxon>Eupulmonata</taxon>
        <taxon>Stylommatophora</taxon>
        <taxon>Helicina</taxon>
        <taxon>Helicoidea</taxon>
        <taxon>Geomitridae</taxon>
        <taxon>Candidula</taxon>
    </lineage>
</organism>
<feature type="domain" description="Galectin" evidence="3">
    <location>
        <begin position="284"/>
        <end position="414"/>
    </location>
</feature>
<dbReference type="Proteomes" id="UP000678393">
    <property type="component" value="Unassembled WGS sequence"/>
</dbReference>
<dbReference type="Pfam" id="PF00337">
    <property type="entry name" value="Gal-bind_lectin"/>
    <property type="match status" value="3"/>
</dbReference>
<feature type="domain" description="Galectin" evidence="3">
    <location>
        <begin position="148"/>
        <end position="279"/>
    </location>
</feature>
<dbReference type="PROSITE" id="PS51304">
    <property type="entry name" value="GALECTIN"/>
    <property type="match status" value="3"/>
</dbReference>
<dbReference type="Gene3D" id="2.60.120.200">
    <property type="match status" value="3"/>
</dbReference>
<dbReference type="GO" id="GO:0030246">
    <property type="term" value="F:carbohydrate binding"/>
    <property type="evidence" value="ECO:0007669"/>
    <property type="project" value="UniProtKB-UniRule"/>
</dbReference>
<evidence type="ECO:0000313" key="5">
    <source>
        <dbReference type="Proteomes" id="UP000678393"/>
    </source>
</evidence>
<evidence type="ECO:0000256" key="1">
    <source>
        <dbReference type="ARBA" id="ARBA00022734"/>
    </source>
</evidence>
<proteinExistence type="predicted"/>
<dbReference type="AlphaFoldDB" id="A0A8S3YF07"/>
<name>A0A8S3YF07_9EUPU</name>
<dbReference type="CDD" id="cd00070">
    <property type="entry name" value="GLECT"/>
    <property type="match status" value="3"/>
</dbReference>
<accession>A0A8S3YF07</accession>
<dbReference type="InterPro" id="IPR044156">
    <property type="entry name" value="Galectin-like"/>
</dbReference>
<dbReference type="InterPro" id="IPR001079">
    <property type="entry name" value="Galectin_CRD"/>
</dbReference>
<reference evidence="4" key="1">
    <citation type="submission" date="2021-04" db="EMBL/GenBank/DDBJ databases">
        <authorList>
            <consortium name="Molecular Ecology Group"/>
        </authorList>
    </citation>
    <scope>NUCLEOTIDE SEQUENCE</scope>
</reference>
<keyword evidence="5" id="KW-1185">Reference proteome</keyword>
<gene>
    <name evidence="4" type="ORF">CUNI_LOCUS1255</name>
</gene>
<comment type="caution">
    <text evidence="4">The sequence shown here is derived from an EMBL/GenBank/DDBJ whole genome shotgun (WGS) entry which is preliminary data.</text>
</comment>
<evidence type="ECO:0000256" key="2">
    <source>
        <dbReference type="RuleBase" id="RU102079"/>
    </source>
</evidence>
<dbReference type="InterPro" id="IPR013320">
    <property type="entry name" value="ConA-like_dom_sf"/>
</dbReference>
<dbReference type="SUPFAM" id="SSF49899">
    <property type="entry name" value="Concanavalin A-like lectins/glucanases"/>
    <property type="match status" value="3"/>
</dbReference>
<protein>
    <recommendedName>
        <fullName evidence="2">Galectin</fullName>
    </recommendedName>
</protein>
<dbReference type="PANTHER" id="PTHR11346:SF176">
    <property type="entry name" value="32 KDA BETA-GALACTOSIDE-BINDING LECTIN LEC-3"/>
    <property type="match status" value="1"/>
</dbReference>
<dbReference type="EMBL" id="CAJHNH020000151">
    <property type="protein sequence ID" value="CAG5115697.1"/>
    <property type="molecule type" value="Genomic_DNA"/>
</dbReference>
<dbReference type="PANTHER" id="PTHR11346">
    <property type="entry name" value="GALECTIN"/>
    <property type="match status" value="1"/>
</dbReference>
<evidence type="ECO:0000259" key="3">
    <source>
        <dbReference type="PROSITE" id="PS51304"/>
    </source>
</evidence>
<keyword evidence="1 2" id="KW-0430">Lectin</keyword>